<proteinExistence type="predicted"/>
<feature type="compositionally biased region" description="Basic residues" evidence="1">
    <location>
        <begin position="317"/>
        <end position="330"/>
    </location>
</feature>
<dbReference type="Gene3D" id="2.70.70.10">
    <property type="entry name" value="Glucose Permease (Domain IIA)"/>
    <property type="match status" value="1"/>
</dbReference>
<feature type="signal peptide" evidence="2">
    <location>
        <begin position="1"/>
        <end position="21"/>
    </location>
</feature>
<dbReference type="EMBL" id="NQJD01000034">
    <property type="protein sequence ID" value="TAA74244.1"/>
    <property type="molecule type" value="Genomic_DNA"/>
</dbReference>
<dbReference type="InterPro" id="IPR016047">
    <property type="entry name" value="M23ase_b-sheet_dom"/>
</dbReference>
<dbReference type="InterPro" id="IPR050570">
    <property type="entry name" value="Cell_wall_metabolism_enzyme"/>
</dbReference>
<dbReference type="AlphaFoldDB" id="A0A521FZQ3"/>
<feature type="chain" id="PRO_5022214921" evidence="2">
    <location>
        <begin position="22"/>
        <end position="343"/>
    </location>
</feature>
<sequence length="343" mass="37611">MWRITAIILLAACLPFGCVSAGEQRTAWAAKATFSAPTTAFCWPLAEFRYSLNRPTGAWLASRGRNSQHLGVDMFAPIGRPVRAIADGVVHDISTSGWGSGNVAIMIKHRLADGRWFIALYGHIRNTFDLRKGSKVRGCSTIGLIGPYRCGSHVHFGVIAPGRLPHAPYGTSKKYNHNNFINPVRFLQTGQPEVPGKDQEPETPIGNDEQAAEAAVSPQCAGQNLAEGSEEEDKLLQDVLAIGEPEEKEQVNKVKQVSSTKKSRKPDKAKLTKKARNKKKTVTRSTKSKRKEVKLIKAQSKRSLSASARKQQPAKRQVGKSKGQKTKQKAQRSSAKGRAARKR</sequence>
<dbReference type="Pfam" id="PF01551">
    <property type="entry name" value="Peptidase_M23"/>
    <property type="match status" value="1"/>
</dbReference>
<dbReference type="Proteomes" id="UP000316238">
    <property type="component" value="Unassembled WGS sequence"/>
</dbReference>
<evidence type="ECO:0000313" key="4">
    <source>
        <dbReference type="EMBL" id="TAA74244.1"/>
    </source>
</evidence>
<reference evidence="4" key="1">
    <citation type="submission" date="2017-07" db="EMBL/GenBank/DDBJ databases">
        <title>The cable genome - Insights into the physiology and evolution of filamentous bacteria capable of sulfide oxidation via long distance electron transfer.</title>
        <authorList>
            <person name="Thorup C."/>
            <person name="Bjerg J.T."/>
            <person name="Schreiber L."/>
            <person name="Nielsen L.P."/>
            <person name="Kjeldsen K.U."/>
            <person name="Boesen T."/>
            <person name="Boggild A."/>
            <person name="Meysman F."/>
            <person name="Geelhoed J."/>
            <person name="Schramm A."/>
        </authorList>
    </citation>
    <scope>NUCLEOTIDE SEQUENCE [LARGE SCALE GENOMIC DNA]</scope>
    <source>
        <strain evidence="4">GS</strain>
    </source>
</reference>
<dbReference type="SUPFAM" id="SSF51261">
    <property type="entry name" value="Duplicated hybrid motif"/>
    <property type="match status" value="1"/>
</dbReference>
<feature type="region of interest" description="Disordered" evidence="1">
    <location>
        <begin position="246"/>
        <end position="343"/>
    </location>
</feature>
<gene>
    <name evidence="4" type="ORF">CDV28_13425</name>
</gene>
<evidence type="ECO:0000313" key="5">
    <source>
        <dbReference type="Proteomes" id="UP000316238"/>
    </source>
</evidence>
<feature type="region of interest" description="Disordered" evidence="1">
    <location>
        <begin position="189"/>
        <end position="233"/>
    </location>
</feature>
<dbReference type="InterPro" id="IPR011055">
    <property type="entry name" value="Dup_hybrid_motif"/>
</dbReference>
<name>A0A521FZQ3_9BACT</name>
<dbReference type="PANTHER" id="PTHR21666">
    <property type="entry name" value="PEPTIDASE-RELATED"/>
    <property type="match status" value="1"/>
</dbReference>
<evidence type="ECO:0000259" key="3">
    <source>
        <dbReference type="Pfam" id="PF01551"/>
    </source>
</evidence>
<protein>
    <submittedName>
        <fullName evidence="4">Peptidase family M23</fullName>
    </submittedName>
</protein>
<keyword evidence="2" id="KW-0732">Signal</keyword>
<organism evidence="4 5">
    <name type="scientific">Candidatus Electronema aureum</name>
    <dbReference type="NCBI Taxonomy" id="2005002"/>
    <lineage>
        <taxon>Bacteria</taxon>
        <taxon>Pseudomonadati</taxon>
        <taxon>Thermodesulfobacteriota</taxon>
        <taxon>Desulfobulbia</taxon>
        <taxon>Desulfobulbales</taxon>
        <taxon>Desulfobulbaceae</taxon>
        <taxon>Candidatus Electronema</taxon>
    </lineage>
</organism>
<feature type="domain" description="M23ase beta-sheet core" evidence="3">
    <location>
        <begin position="68"/>
        <end position="159"/>
    </location>
</feature>
<feature type="compositionally biased region" description="Basic residues" evidence="1">
    <location>
        <begin position="261"/>
        <end position="292"/>
    </location>
</feature>
<dbReference type="PANTHER" id="PTHR21666:SF270">
    <property type="entry name" value="MUREIN HYDROLASE ACTIVATOR ENVC"/>
    <property type="match status" value="1"/>
</dbReference>
<evidence type="ECO:0000256" key="1">
    <source>
        <dbReference type="SAM" id="MobiDB-lite"/>
    </source>
</evidence>
<keyword evidence="5" id="KW-1185">Reference proteome</keyword>
<feature type="compositionally biased region" description="Polar residues" evidence="1">
    <location>
        <begin position="301"/>
        <end position="310"/>
    </location>
</feature>
<evidence type="ECO:0000256" key="2">
    <source>
        <dbReference type="SAM" id="SignalP"/>
    </source>
</evidence>
<comment type="caution">
    <text evidence="4">The sequence shown here is derived from an EMBL/GenBank/DDBJ whole genome shotgun (WGS) entry which is preliminary data.</text>
</comment>
<dbReference type="GO" id="GO:0004222">
    <property type="term" value="F:metalloendopeptidase activity"/>
    <property type="evidence" value="ECO:0007669"/>
    <property type="project" value="TreeGrafter"/>
</dbReference>
<dbReference type="CDD" id="cd12797">
    <property type="entry name" value="M23_peptidase"/>
    <property type="match status" value="1"/>
</dbReference>
<accession>A0A521FZQ3</accession>